<feature type="compositionally biased region" description="Polar residues" evidence="4">
    <location>
        <begin position="195"/>
        <end position="207"/>
    </location>
</feature>
<evidence type="ECO:0000256" key="1">
    <source>
        <dbReference type="ARBA" id="ARBA00005850"/>
    </source>
</evidence>
<evidence type="ECO:0000256" key="2">
    <source>
        <dbReference type="ARBA" id="ARBA00022448"/>
    </source>
</evidence>
<name>A0ABN2ZKJ0_9MICC</name>
<sequence length="218" mass="24305">MTSTGRTGKVRVERRLMTARHGARLLDRKQHILADELERFQLRMELSRAEWEELAKEAALWLRRAAALDGSRRVEAAAPLEPAWVSVPWGSAMGVLYPEDPECRLPAAPHAGGSSALSYAAAVHRRALEAGVRYAAVQRAELLLAAELAATRTRQRAVENRWIPRLEDELQSIRRQLDAQELEESLRLRWAADRNSGNTGTTGNSAILAQDPDTRGTR</sequence>
<dbReference type="Gene3D" id="1.10.287.3240">
    <property type="match status" value="1"/>
</dbReference>
<dbReference type="EMBL" id="BAAAQB010000041">
    <property type="protein sequence ID" value="GAA2143575.1"/>
    <property type="molecule type" value="Genomic_DNA"/>
</dbReference>
<comment type="caution">
    <text evidence="5">The sequence shown here is derived from an EMBL/GenBank/DDBJ whole genome shotgun (WGS) entry which is preliminary data.</text>
</comment>
<comment type="similarity">
    <text evidence="1">Belongs to the V-ATPase D subunit family.</text>
</comment>
<dbReference type="Proteomes" id="UP001500102">
    <property type="component" value="Unassembled WGS sequence"/>
</dbReference>
<organism evidence="5 6">
    <name type="scientific">Arthrobacter humicola</name>
    <dbReference type="NCBI Taxonomy" id="409291"/>
    <lineage>
        <taxon>Bacteria</taxon>
        <taxon>Bacillati</taxon>
        <taxon>Actinomycetota</taxon>
        <taxon>Actinomycetes</taxon>
        <taxon>Micrococcales</taxon>
        <taxon>Micrococcaceae</taxon>
        <taxon>Arthrobacter</taxon>
    </lineage>
</organism>
<evidence type="ECO:0000313" key="6">
    <source>
        <dbReference type="Proteomes" id="UP001500102"/>
    </source>
</evidence>
<dbReference type="Pfam" id="PF01813">
    <property type="entry name" value="ATP-synt_D"/>
    <property type="match status" value="1"/>
</dbReference>
<reference evidence="5 6" key="1">
    <citation type="journal article" date="2019" name="Int. J. Syst. Evol. Microbiol.">
        <title>The Global Catalogue of Microorganisms (GCM) 10K type strain sequencing project: providing services to taxonomists for standard genome sequencing and annotation.</title>
        <authorList>
            <consortium name="The Broad Institute Genomics Platform"/>
            <consortium name="The Broad Institute Genome Sequencing Center for Infectious Disease"/>
            <person name="Wu L."/>
            <person name="Ma J."/>
        </authorList>
    </citation>
    <scope>NUCLEOTIDE SEQUENCE [LARGE SCALE GENOMIC DNA]</scope>
    <source>
        <strain evidence="5 6">JCM 15921</strain>
    </source>
</reference>
<accession>A0ABN2ZKJ0</accession>
<gene>
    <name evidence="5" type="ORF">GCM10009825_34070</name>
</gene>
<evidence type="ECO:0000256" key="3">
    <source>
        <dbReference type="ARBA" id="ARBA00023065"/>
    </source>
</evidence>
<proteinExistence type="inferred from homology"/>
<dbReference type="InterPro" id="IPR002699">
    <property type="entry name" value="V_ATPase_D"/>
</dbReference>
<dbReference type="RefSeq" id="WP_344367598.1">
    <property type="nucleotide sequence ID" value="NZ_BAAAQB010000041.1"/>
</dbReference>
<keyword evidence="6" id="KW-1185">Reference proteome</keyword>
<keyword evidence="2" id="KW-0813">Transport</keyword>
<dbReference type="PANTHER" id="PTHR11671">
    <property type="entry name" value="V-TYPE ATP SYNTHASE SUBUNIT D"/>
    <property type="match status" value="1"/>
</dbReference>
<evidence type="ECO:0008006" key="7">
    <source>
        <dbReference type="Google" id="ProtNLM"/>
    </source>
</evidence>
<evidence type="ECO:0000256" key="4">
    <source>
        <dbReference type="SAM" id="MobiDB-lite"/>
    </source>
</evidence>
<protein>
    <recommendedName>
        <fullName evidence="7">V-type ATPase, D subunit</fullName>
    </recommendedName>
</protein>
<feature type="region of interest" description="Disordered" evidence="4">
    <location>
        <begin position="193"/>
        <end position="218"/>
    </location>
</feature>
<evidence type="ECO:0000313" key="5">
    <source>
        <dbReference type="EMBL" id="GAA2143575.1"/>
    </source>
</evidence>
<keyword evidence="3" id="KW-0406">Ion transport</keyword>